<dbReference type="RefSeq" id="WP_113889909.1">
    <property type="nucleotide sequence ID" value="NZ_QNRK01000014.1"/>
</dbReference>
<dbReference type="PANTHER" id="PTHR30055">
    <property type="entry name" value="HTH-TYPE TRANSCRIPTIONAL REGULATOR RUTR"/>
    <property type="match status" value="1"/>
</dbReference>
<feature type="domain" description="HTH tetR-type" evidence="3">
    <location>
        <begin position="6"/>
        <end position="66"/>
    </location>
</feature>
<reference evidence="4 5" key="1">
    <citation type="submission" date="2018-06" db="EMBL/GenBank/DDBJ databases">
        <title>Genomic Encyclopedia of Type Strains, Phase IV (KMG-IV): sequencing the most valuable type-strain genomes for metagenomic binning, comparative biology and taxonomic classification.</title>
        <authorList>
            <person name="Goeker M."/>
        </authorList>
    </citation>
    <scope>NUCLEOTIDE SEQUENCE [LARGE SCALE GENOMIC DNA]</scope>
    <source>
        <strain evidence="4 5">DSM 24875</strain>
    </source>
</reference>
<gene>
    <name evidence="4" type="ORF">DFR50_114107</name>
</gene>
<evidence type="ECO:0000256" key="1">
    <source>
        <dbReference type="ARBA" id="ARBA00023125"/>
    </source>
</evidence>
<protein>
    <submittedName>
        <fullName evidence="4">TetR family transcriptional regulator</fullName>
    </submittedName>
</protein>
<comment type="caution">
    <text evidence="4">The sequence shown here is derived from an EMBL/GenBank/DDBJ whole genome shotgun (WGS) entry which is preliminary data.</text>
</comment>
<dbReference type="InterPro" id="IPR001647">
    <property type="entry name" value="HTH_TetR"/>
</dbReference>
<evidence type="ECO:0000256" key="2">
    <source>
        <dbReference type="PROSITE-ProRule" id="PRU00335"/>
    </source>
</evidence>
<organism evidence="4 5">
    <name type="scientific">Roseiarcus fermentans</name>
    <dbReference type="NCBI Taxonomy" id="1473586"/>
    <lineage>
        <taxon>Bacteria</taxon>
        <taxon>Pseudomonadati</taxon>
        <taxon>Pseudomonadota</taxon>
        <taxon>Alphaproteobacteria</taxon>
        <taxon>Hyphomicrobiales</taxon>
        <taxon>Roseiarcaceae</taxon>
        <taxon>Roseiarcus</taxon>
    </lineage>
</organism>
<evidence type="ECO:0000259" key="3">
    <source>
        <dbReference type="PROSITE" id="PS50977"/>
    </source>
</evidence>
<proteinExistence type="predicted"/>
<dbReference type="OrthoDB" id="9811084at2"/>
<name>A0A366FCH2_9HYPH</name>
<dbReference type="EMBL" id="QNRK01000014">
    <property type="protein sequence ID" value="RBP12277.1"/>
    <property type="molecule type" value="Genomic_DNA"/>
</dbReference>
<dbReference type="InterPro" id="IPR050109">
    <property type="entry name" value="HTH-type_TetR-like_transc_reg"/>
</dbReference>
<dbReference type="InterPro" id="IPR009057">
    <property type="entry name" value="Homeodomain-like_sf"/>
</dbReference>
<evidence type="ECO:0000313" key="4">
    <source>
        <dbReference type="EMBL" id="RBP12277.1"/>
    </source>
</evidence>
<feature type="DNA-binding region" description="H-T-H motif" evidence="2">
    <location>
        <begin position="29"/>
        <end position="48"/>
    </location>
</feature>
<keyword evidence="1 2" id="KW-0238">DNA-binding</keyword>
<dbReference type="PROSITE" id="PS50977">
    <property type="entry name" value="HTH_TETR_2"/>
    <property type="match status" value="1"/>
</dbReference>
<evidence type="ECO:0000313" key="5">
    <source>
        <dbReference type="Proteomes" id="UP000253529"/>
    </source>
</evidence>
<dbReference type="Proteomes" id="UP000253529">
    <property type="component" value="Unassembled WGS sequence"/>
</dbReference>
<dbReference type="AlphaFoldDB" id="A0A366FCH2"/>
<dbReference type="GO" id="GO:0003700">
    <property type="term" value="F:DNA-binding transcription factor activity"/>
    <property type="evidence" value="ECO:0007669"/>
    <property type="project" value="TreeGrafter"/>
</dbReference>
<sequence>MPAPPDDTRAALLDRALDLFTAYGYDGVGVQQICVAAGVTKPTLYHHFGAKRGLLRTLMETRLAALADALADAGALRRDLGAALAAIAEATFAYADGERSFYRLYLTLWFAPIRSEAYEIARGFHERHFAAVERVFRDAAECDPALAGRERALAAAFLGLINNHIGLALNNVAALTPKHARQTADGFLYGVLARPAQGKRQMTLPIGIEEAGS</sequence>
<accession>A0A366FCH2</accession>
<dbReference type="GO" id="GO:0000976">
    <property type="term" value="F:transcription cis-regulatory region binding"/>
    <property type="evidence" value="ECO:0007669"/>
    <property type="project" value="TreeGrafter"/>
</dbReference>
<keyword evidence="5" id="KW-1185">Reference proteome</keyword>
<dbReference type="Pfam" id="PF00440">
    <property type="entry name" value="TetR_N"/>
    <property type="match status" value="1"/>
</dbReference>
<dbReference type="Gene3D" id="1.10.357.10">
    <property type="entry name" value="Tetracycline Repressor, domain 2"/>
    <property type="match status" value="1"/>
</dbReference>
<dbReference type="SUPFAM" id="SSF46689">
    <property type="entry name" value="Homeodomain-like"/>
    <property type="match status" value="1"/>
</dbReference>
<dbReference type="PANTHER" id="PTHR30055:SF146">
    <property type="entry name" value="HTH-TYPE TRANSCRIPTIONAL DUAL REGULATOR CECR"/>
    <property type="match status" value="1"/>
</dbReference>
<dbReference type="PRINTS" id="PR00455">
    <property type="entry name" value="HTHTETR"/>
</dbReference>